<protein>
    <submittedName>
        <fullName evidence="2">Uncharacterized protein</fullName>
    </submittedName>
</protein>
<keyword evidence="3" id="KW-1185">Reference proteome</keyword>
<evidence type="ECO:0000313" key="3">
    <source>
        <dbReference type="Proteomes" id="UP000664521"/>
    </source>
</evidence>
<gene>
    <name evidence="2" type="ORF">HETSPECPRED_008063</name>
</gene>
<name>A0A8H3EM16_9LECA</name>
<feature type="compositionally biased region" description="Basic and acidic residues" evidence="1">
    <location>
        <begin position="146"/>
        <end position="161"/>
    </location>
</feature>
<comment type="caution">
    <text evidence="2">The sequence shown here is derived from an EMBL/GenBank/DDBJ whole genome shotgun (WGS) entry which is preliminary data.</text>
</comment>
<feature type="region of interest" description="Disordered" evidence="1">
    <location>
        <begin position="113"/>
        <end position="161"/>
    </location>
</feature>
<feature type="compositionally biased region" description="Basic and acidic residues" evidence="1">
    <location>
        <begin position="116"/>
        <end position="137"/>
    </location>
</feature>
<dbReference type="EMBL" id="CAJPDS010000006">
    <property type="protein sequence ID" value="CAF9908382.1"/>
    <property type="molecule type" value="Genomic_DNA"/>
</dbReference>
<evidence type="ECO:0000256" key="1">
    <source>
        <dbReference type="SAM" id="MobiDB-lite"/>
    </source>
</evidence>
<evidence type="ECO:0000313" key="2">
    <source>
        <dbReference type="EMBL" id="CAF9908382.1"/>
    </source>
</evidence>
<dbReference type="AlphaFoldDB" id="A0A8H3EM16"/>
<organism evidence="2 3">
    <name type="scientific">Heterodermia speciosa</name>
    <dbReference type="NCBI Taxonomy" id="116794"/>
    <lineage>
        <taxon>Eukaryota</taxon>
        <taxon>Fungi</taxon>
        <taxon>Dikarya</taxon>
        <taxon>Ascomycota</taxon>
        <taxon>Pezizomycotina</taxon>
        <taxon>Lecanoromycetes</taxon>
        <taxon>OSLEUM clade</taxon>
        <taxon>Lecanoromycetidae</taxon>
        <taxon>Caliciales</taxon>
        <taxon>Physciaceae</taxon>
        <taxon>Heterodermia</taxon>
    </lineage>
</organism>
<proteinExistence type="predicted"/>
<reference evidence="2" key="1">
    <citation type="submission" date="2021-03" db="EMBL/GenBank/DDBJ databases">
        <authorList>
            <person name="Tagirdzhanova G."/>
        </authorList>
    </citation>
    <scope>NUCLEOTIDE SEQUENCE</scope>
</reference>
<sequence>MPISTFPDPLEALAALVTLLKWNTGGYYNEDQDTTALYNKIVYGHMEAIAMAYTAQLGSWHARDYFRDRWDGYRIMLRERGFDTSIVDEALWKEDRAIEVLKDSLSQCKMGLRGGRAVDRRSSDRGSSERGSSERGSSEWGSSERGSSDGERNGIGDEKKAKNGDVFEQGSIYWAKKVFQIKREQETKVVYGDTEMIMLDGRWRLMFGNGRMVPD</sequence>
<dbReference type="Proteomes" id="UP000664521">
    <property type="component" value="Unassembled WGS sequence"/>
</dbReference>
<accession>A0A8H3EM16</accession>